<accession>A0A0F9NA78</accession>
<evidence type="ECO:0000313" key="2">
    <source>
        <dbReference type="EMBL" id="KKN14879.1"/>
    </source>
</evidence>
<gene>
    <name evidence="2" type="ORF">LCGC14_0991680</name>
</gene>
<evidence type="ECO:0000259" key="1">
    <source>
        <dbReference type="Pfam" id="PF12728"/>
    </source>
</evidence>
<dbReference type="AlphaFoldDB" id="A0A0F9NA78"/>
<dbReference type="SUPFAM" id="SSF46955">
    <property type="entry name" value="Putative DNA-binding domain"/>
    <property type="match status" value="1"/>
</dbReference>
<feature type="domain" description="Helix-turn-helix" evidence="1">
    <location>
        <begin position="4"/>
        <end position="53"/>
    </location>
</feature>
<name>A0A0F9NA78_9ZZZZ</name>
<dbReference type="NCBIfam" id="TIGR01764">
    <property type="entry name" value="excise"/>
    <property type="match status" value="1"/>
</dbReference>
<reference evidence="2" key="1">
    <citation type="journal article" date="2015" name="Nature">
        <title>Complex archaea that bridge the gap between prokaryotes and eukaryotes.</title>
        <authorList>
            <person name="Spang A."/>
            <person name="Saw J.H."/>
            <person name="Jorgensen S.L."/>
            <person name="Zaremba-Niedzwiedzka K."/>
            <person name="Martijn J."/>
            <person name="Lind A.E."/>
            <person name="van Eijk R."/>
            <person name="Schleper C."/>
            <person name="Guy L."/>
            <person name="Ettema T.J."/>
        </authorList>
    </citation>
    <scope>NUCLEOTIDE SEQUENCE</scope>
</reference>
<comment type="caution">
    <text evidence="2">The sequence shown here is derived from an EMBL/GenBank/DDBJ whole genome shotgun (WGS) entry which is preliminary data.</text>
</comment>
<dbReference type="Pfam" id="PF12728">
    <property type="entry name" value="HTH_17"/>
    <property type="match status" value="1"/>
</dbReference>
<protein>
    <recommendedName>
        <fullName evidence="1">Helix-turn-helix domain-containing protein</fullName>
    </recommendedName>
</protein>
<sequence length="63" mass="7395">MKELLSTAETCKILKMTRLTLHKLVKDGKIPAFKIGRFWKFERTSIDAWIQSKLDESNKTIKQ</sequence>
<dbReference type="InterPro" id="IPR010093">
    <property type="entry name" value="SinI_DNA-bd"/>
</dbReference>
<proteinExistence type="predicted"/>
<dbReference type="GO" id="GO:0003677">
    <property type="term" value="F:DNA binding"/>
    <property type="evidence" value="ECO:0007669"/>
    <property type="project" value="InterPro"/>
</dbReference>
<dbReference type="InterPro" id="IPR041657">
    <property type="entry name" value="HTH_17"/>
</dbReference>
<dbReference type="EMBL" id="LAZR01003773">
    <property type="protein sequence ID" value="KKN14879.1"/>
    <property type="molecule type" value="Genomic_DNA"/>
</dbReference>
<dbReference type="InterPro" id="IPR009061">
    <property type="entry name" value="DNA-bd_dom_put_sf"/>
</dbReference>
<organism evidence="2">
    <name type="scientific">marine sediment metagenome</name>
    <dbReference type="NCBI Taxonomy" id="412755"/>
    <lineage>
        <taxon>unclassified sequences</taxon>
        <taxon>metagenomes</taxon>
        <taxon>ecological metagenomes</taxon>
    </lineage>
</organism>